<evidence type="ECO:0000256" key="2">
    <source>
        <dbReference type="ARBA" id="ARBA00022771"/>
    </source>
</evidence>
<dbReference type="InterPro" id="IPR034732">
    <property type="entry name" value="EPHD"/>
</dbReference>
<evidence type="ECO:0000256" key="3">
    <source>
        <dbReference type="ARBA" id="ARBA00022833"/>
    </source>
</evidence>
<feature type="domain" description="PHD-type" evidence="8">
    <location>
        <begin position="234"/>
        <end position="346"/>
    </location>
</feature>
<organism evidence="9 10">
    <name type="scientific">Parastrongyloides trichosuri</name>
    <name type="common">Possum-specific nematode worm</name>
    <dbReference type="NCBI Taxonomy" id="131310"/>
    <lineage>
        <taxon>Eukaryota</taxon>
        <taxon>Metazoa</taxon>
        <taxon>Ecdysozoa</taxon>
        <taxon>Nematoda</taxon>
        <taxon>Chromadorea</taxon>
        <taxon>Rhabditida</taxon>
        <taxon>Tylenchina</taxon>
        <taxon>Panagrolaimomorpha</taxon>
        <taxon>Strongyloidoidea</taxon>
        <taxon>Strongyloididae</taxon>
        <taxon>Parastrongyloides</taxon>
    </lineage>
</organism>
<reference evidence="10" key="1">
    <citation type="submission" date="2017-02" db="UniProtKB">
        <authorList>
            <consortium name="WormBaseParasite"/>
        </authorList>
    </citation>
    <scope>IDENTIFICATION</scope>
</reference>
<name>A0A0N4ZVF4_PARTI</name>
<keyword evidence="5" id="KW-0175">Coiled coil</keyword>
<dbReference type="CDD" id="cd15492">
    <property type="entry name" value="PHD_BRPF_JADE_like"/>
    <property type="match status" value="1"/>
</dbReference>
<dbReference type="InterPro" id="IPR019787">
    <property type="entry name" value="Znf_PHD-finger"/>
</dbReference>
<keyword evidence="3" id="KW-0862">Zinc</keyword>
<evidence type="ECO:0000313" key="9">
    <source>
        <dbReference type="Proteomes" id="UP000038045"/>
    </source>
</evidence>
<evidence type="ECO:0000313" key="10">
    <source>
        <dbReference type="WBParaSite" id="PTRK_0001255800.1"/>
    </source>
</evidence>
<protein>
    <submittedName>
        <fullName evidence="10">PHD-type domain-containing protein</fullName>
    </submittedName>
</protein>
<dbReference type="Pfam" id="PF13831">
    <property type="entry name" value="PHD_2"/>
    <property type="match status" value="1"/>
</dbReference>
<sequence length="797" mass="92990">MNSPNVNDSFRYGDISTDEDDDDNVDIEDVFLGSDNRNSYHYGINDPTSENFVYEPEGKNICSSSSELLNDNESITSEEEEEVIQQTSRKRNCGKGKKIIQNPENKFETQINPNCPVYELDLVDYLFLEKKLNPYLESIHIEKINTVCLERCLDYLERCDYAERMLLDLQNITNNPITSDLECSICCIKDDDDFNQIIVCEICNTAVHQDCYGISPLPSRKWFCEKCEVNPTIQRKCAFCPFKGGAMKQTICGRWAHVICTMWLPEVYFQDPDIMKNISGVDKCLRDRRTLLCFICKKKYGACTQCSSPSCALAYHATCAAFAGLYIKVDETGDDVKRISYCIRHTNKNVNSDERVSEDLIELNKKIEIQYDNWEKKYAEIIKDFSVKRNPRIRHHYVETLKIIYGKVVVENIVEYWAAKRTNYHNAPLLKCRSYIPIPKGLSKNATKFEQMEALQKLENDKEVLESIQKIVQDIQIREDTKNLIAENWINELEEFCKTKFIIIRQCFEEIIKHDGRKLLYKCFKDKNIKYRTNFEQIENTVIENGYNSVEQMWEDFIACLDLIKNECEEDTYLYTYIEKIYMEGEKIVQRCKSRQHDSKFLERSLKANQKRLKQFVSTMKNIIKIEKPQIISLPNESMDCESNVNFQSSLSFLDYRNINYNSLFLKEESNCSVDTTENFPAPISSILMCPFEHEEIVLDKVNNVMCQVIDLRFRYCMNDVQNICQIAEEMKPQNMVTSGYVFVKTFTHNPEYRWVPSSSLKKSYDIISGEDNASDSLRESMALARECFVRESSEIS</sequence>
<evidence type="ECO:0000256" key="1">
    <source>
        <dbReference type="ARBA" id="ARBA00022723"/>
    </source>
</evidence>
<dbReference type="Pfam" id="PF13832">
    <property type="entry name" value="zf-HC5HC2H_2"/>
    <property type="match status" value="1"/>
</dbReference>
<dbReference type="GO" id="GO:0008270">
    <property type="term" value="F:zinc ion binding"/>
    <property type="evidence" value="ECO:0007669"/>
    <property type="project" value="UniProtKB-KW"/>
</dbReference>
<dbReference type="Proteomes" id="UP000038045">
    <property type="component" value="Unplaced"/>
</dbReference>
<dbReference type="STRING" id="131310.A0A0N4ZVF4"/>
<dbReference type="InterPro" id="IPR001965">
    <property type="entry name" value="Znf_PHD"/>
</dbReference>
<keyword evidence="9" id="KW-1185">Reference proteome</keyword>
<keyword evidence="2 4" id="KW-0863">Zinc-finger</keyword>
<accession>A0A0N4ZVF4</accession>
<feature type="compositionally biased region" description="Acidic residues" evidence="6">
    <location>
        <begin position="16"/>
        <end position="25"/>
    </location>
</feature>
<dbReference type="SMART" id="SM00249">
    <property type="entry name" value="PHD"/>
    <property type="match status" value="2"/>
</dbReference>
<dbReference type="InterPro" id="IPR050701">
    <property type="entry name" value="Histone_Mod_Regulator"/>
</dbReference>
<evidence type="ECO:0000256" key="5">
    <source>
        <dbReference type="SAM" id="Coils"/>
    </source>
</evidence>
<feature type="region of interest" description="Disordered" evidence="6">
    <location>
        <begin position="1"/>
        <end position="25"/>
    </location>
</feature>
<evidence type="ECO:0000256" key="6">
    <source>
        <dbReference type="SAM" id="MobiDB-lite"/>
    </source>
</evidence>
<dbReference type="GO" id="GO:0006357">
    <property type="term" value="P:regulation of transcription by RNA polymerase II"/>
    <property type="evidence" value="ECO:0007669"/>
    <property type="project" value="TreeGrafter"/>
</dbReference>
<evidence type="ECO:0000256" key="4">
    <source>
        <dbReference type="PROSITE-ProRule" id="PRU00146"/>
    </source>
</evidence>
<proteinExistence type="predicted"/>
<evidence type="ECO:0000259" key="7">
    <source>
        <dbReference type="PROSITE" id="PS50016"/>
    </source>
</evidence>
<keyword evidence="1" id="KW-0479">Metal-binding</keyword>
<dbReference type="AlphaFoldDB" id="A0A0N4ZVF4"/>
<dbReference type="InterPro" id="IPR011011">
    <property type="entry name" value="Znf_FYVE_PHD"/>
</dbReference>
<dbReference type="InterPro" id="IPR019786">
    <property type="entry name" value="Zinc_finger_PHD-type_CS"/>
</dbReference>
<dbReference type="PROSITE" id="PS01359">
    <property type="entry name" value="ZF_PHD_1"/>
    <property type="match status" value="1"/>
</dbReference>
<evidence type="ECO:0000259" key="8">
    <source>
        <dbReference type="PROSITE" id="PS51805"/>
    </source>
</evidence>
<feature type="coiled-coil region" evidence="5">
    <location>
        <begin position="357"/>
        <end position="384"/>
    </location>
</feature>
<dbReference type="WBParaSite" id="PTRK_0001255800.1">
    <property type="protein sequence ID" value="PTRK_0001255800.1"/>
    <property type="gene ID" value="PTRK_0001255800"/>
</dbReference>
<dbReference type="Gene3D" id="3.30.40.10">
    <property type="entry name" value="Zinc/RING finger domain, C3HC4 (zinc finger)"/>
    <property type="match status" value="2"/>
</dbReference>
<dbReference type="PANTHER" id="PTHR13793">
    <property type="entry name" value="PHD FINGER PROTEINS"/>
    <property type="match status" value="1"/>
</dbReference>
<dbReference type="PANTHER" id="PTHR13793:SF107">
    <property type="entry name" value="BROMODOMAIN-CONTAINING PROTEIN HOMOLOG"/>
    <property type="match status" value="1"/>
</dbReference>
<dbReference type="InterPro" id="IPR013083">
    <property type="entry name" value="Znf_RING/FYVE/PHD"/>
</dbReference>
<feature type="domain" description="PHD-type" evidence="7">
    <location>
        <begin position="180"/>
        <end position="230"/>
    </location>
</feature>
<dbReference type="PROSITE" id="PS50016">
    <property type="entry name" value="ZF_PHD_2"/>
    <property type="match status" value="1"/>
</dbReference>
<dbReference type="PROSITE" id="PS51805">
    <property type="entry name" value="EPHD"/>
    <property type="match status" value="1"/>
</dbReference>
<dbReference type="SUPFAM" id="SSF57903">
    <property type="entry name" value="FYVE/PHD zinc finger"/>
    <property type="match status" value="1"/>
</dbReference>